<dbReference type="Proteomes" id="UP000245698">
    <property type="component" value="Unassembled WGS sequence"/>
</dbReference>
<proteinExistence type="predicted"/>
<name>A0A2P9ABC9_9HYPH</name>
<sequence>MTPASAAFQKSEAPLTTKASVGLSWARAIAVMDRPRAKAAAATDAFRIADFMFNLPFDSVIFADLNLSNAAGRLLLKGCWQRKNGAIPAAILDFRDSLAVRIVGFV</sequence>
<evidence type="ECO:0000313" key="1">
    <source>
        <dbReference type="EMBL" id="SJM28426.1"/>
    </source>
</evidence>
<reference evidence="2" key="1">
    <citation type="submission" date="2016-12" db="EMBL/GenBank/DDBJ databases">
        <authorList>
            <person name="Brunel B."/>
        </authorList>
    </citation>
    <scope>NUCLEOTIDE SEQUENCE [LARGE SCALE GENOMIC DNA]</scope>
</reference>
<dbReference type="AlphaFoldDB" id="A0A2P9ABC9"/>
<organism evidence="1 2">
    <name type="scientific">Mesorhizobium delmotii</name>
    <dbReference type="NCBI Taxonomy" id="1631247"/>
    <lineage>
        <taxon>Bacteria</taxon>
        <taxon>Pseudomonadati</taxon>
        <taxon>Pseudomonadota</taxon>
        <taxon>Alphaproteobacteria</taxon>
        <taxon>Hyphomicrobiales</taxon>
        <taxon>Phyllobacteriaceae</taxon>
        <taxon>Mesorhizobium</taxon>
    </lineage>
</organism>
<keyword evidence="2" id="KW-1185">Reference proteome</keyword>
<protein>
    <submittedName>
        <fullName evidence="1">Uncharacterized protein</fullName>
    </submittedName>
</protein>
<evidence type="ECO:0000313" key="2">
    <source>
        <dbReference type="Proteomes" id="UP000245698"/>
    </source>
</evidence>
<gene>
    <name evidence="1" type="ORF">BQ8482_110357</name>
</gene>
<accession>A0A2P9ABC9</accession>
<dbReference type="EMBL" id="FUIG01000013">
    <property type="protein sequence ID" value="SJM28426.1"/>
    <property type="molecule type" value="Genomic_DNA"/>
</dbReference>